<dbReference type="PANTHER" id="PTHR30151">
    <property type="entry name" value="ALKANE SULFONATE ABC TRANSPORTER-RELATED, MEMBRANE SUBUNIT"/>
    <property type="match status" value="1"/>
</dbReference>
<feature type="transmembrane region" description="Helical" evidence="7">
    <location>
        <begin position="7"/>
        <end position="26"/>
    </location>
</feature>
<protein>
    <submittedName>
        <fullName evidence="9">Pyrimidine ABC transporter, transmembrane component 1</fullName>
    </submittedName>
</protein>
<dbReference type="AlphaFoldDB" id="A0A1R4IUB5"/>
<comment type="similarity">
    <text evidence="7">Belongs to the binding-protein-dependent transport system permease family.</text>
</comment>
<dbReference type="Proteomes" id="UP000196778">
    <property type="component" value="Unassembled WGS sequence"/>
</dbReference>
<feature type="transmembrane region" description="Helical" evidence="7">
    <location>
        <begin position="123"/>
        <end position="144"/>
    </location>
</feature>
<organism evidence="9 10">
    <name type="scientific">Mycetocola reblochoni REB411</name>
    <dbReference type="NCBI Taxonomy" id="1255698"/>
    <lineage>
        <taxon>Bacteria</taxon>
        <taxon>Bacillati</taxon>
        <taxon>Actinomycetota</taxon>
        <taxon>Actinomycetes</taxon>
        <taxon>Micrococcales</taxon>
        <taxon>Microbacteriaceae</taxon>
        <taxon>Mycetocola</taxon>
    </lineage>
</organism>
<keyword evidence="10" id="KW-1185">Reference proteome</keyword>
<dbReference type="RefSeq" id="WP_087136307.1">
    <property type="nucleotide sequence ID" value="NZ_FUKR01000022.1"/>
</dbReference>
<evidence type="ECO:0000256" key="1">
    <source>
        <dbReference type="ARBA" id="ARBA00004651"/>
    </source>
</evidence>
<dbReference type="GO" id="GO:0005886">
    <property type="term" value="C:plasma membrane"/>
    <property type="evidence" value="ECO:0007669"/>
    <property type="project" value="UniProtKB-SubCell"/>
</dbReference>
<feature type="transmembrane region" description="Helical" evidence="7">
    <location>
        <begin position="220"/>
        <end position="247"/>
    </location>
</feature>
<evidence type="ECO:0000313" key="10">
    <source>
        <dbReference type="Proteomes" id="UP000196778"/>
    </source>
</evidence>
<feature type="domain" description="ABC transmembrane type-1" evidence="8">
    <location>
        <begin position="93"/>
        <end position="288"/>
    </location>
</feature>
<gene>
    <name evidence="9" type="ORF">FM119_03550</name>
</gene>
<keyword evidence="6 7" id="KW-0472">Membrane</keyword>
<dbReference type="Pfam" id="PF00528">
    <property type="entry name" value="BPD_transp_1"/>
    <property type="match status" value="1"/>
</dbReference>
<keyword evidence="3" id="KW-1003">Cell membrane</keyword>
<sequence length="302" mass="31404">MSTRSRSLLFSSATGIAGVALLAVLWEGYKALGPAEGLRIGAVEGERGSGVMVLPRTDDVAMPHLIDMLVRLLEPVSSSAADTPLWLAVVQAASLSLGIALCGLAIGLVVGTVLAVAMQRVRIVESAVLPLVILSQTVPLIALAPLVRSWGARIEIGEFEWQNWMSVAVIAAYLAFFPIAVGMLRGLQSPSAVDVELMDSLASGWWSTLVRLRLPAAVPYLVPALKLAGASAVVGTVVAEVSVGLPGGIGRMIMEFAGFVSSDPAKVWAPITGALLLGLVVAGLVALAGLPLNRFRRTELAS</sequence>
<evidence type="ECO:0000256" key="5">
    <source>
        <dbReference type="ARBA" id="ARBA00022989"/>
    </source>
</evidence>
<keyword evidence="5 7" id="KW-1133">Transmembrane helix</keyword>
<evidence type="ECO:0000256" key="6">
    <source>
        <dbReference type="ARBA" id="ARBA00023136"/>
    </source>
</evidence>
<evidence type="ECO:0000313" key="9">
    <source>
        <dbReference type="EMBL" id="SJN23259.1"/>
    </source>
</evidence>
<evidence type="ECO:0000256" key="3">
    <source>
        <dbReference type="ARBA" id="ARBA00022475"/>
    </source>
</evidence>
<dbReference type="SUPFAM" id="SSF161098">
    <property type="entry name" value="MetI-like"/>
    <property type="match status" value="1"/>
</dbReference>
<evidence type="ECO:0000256" key="2">
    <source>
        <dbReference type="ARBA" id="ARBA00022448"/>
    </source>
</evidence>
<keyword evidence="4 7" id="KW-0812">Transmembrane</keyword>
<dbReference type="EMBL" id="FUKR01000022">
    <property type="protein sequence ID" value="SJN23259.1"/>
    <property type="molecule type" value="Genomic_DNA"/>
</dbReference>
<dbReference type="PANTHER" id="PTHR30151:SF20">
    <property type="entry name" value="ABC TRANSPORTER PERMEASE PROTEIN HI_0355-RELATED"/>
    <property type="match status" value="1"/>
</dbReference>
<feature type="transmembrane region" description="Helical" evidence="7">
    <location>
        <begin position="164"/>
        <end position="184"/>
    </location>
</feature>
<proteinExistence type="inferred from homology"/>
<feature type="transmembrane region" description="Helical" evidence="7">
    <location>
        <begin position="85"/>
        <end position="116"/>
    </location>
</feature>
<evidence type="ECO:0000259" key="8">
    <source>
        <dbReference type="PROSITE" id="PS50928"/>
    </source>
</evidence>
<comment type="subcellular location">
    <subcellularLocation>
        <location evidence="1 7">Cell membrane</location>
        <topology evidence="1 7">Multi-pass membrane protein</topology>
    </subcellularLocation>
</comment>
<feature type="transmembrane region" description="Helical" evidence="7">
    <location>
        <begin position="267"/>
        <end position="290"/>
    </location>
</feature>
<accession>A0A1R4IUB5</accession>
<reference evidence="10" key="1">
    <citation type="submission" date="2017-02" db="EMBL/GenBank/DDBJ databases">
        <authorList>
            <person name="Dridi B."/>
        </authorList>
    </citation>
    <scope>NUCLEOTIDE SEQUENCE [LARGE SCALE GENOMIC DNA]</scope>
    <source>
        <strain evidence="10">EB411</strain>
    </source>
</reference>
<dbReference type="PROSITE" id="PS50928">
    <property type="entry name" value="ABC_TM1"/>
    <property type="match status" value="1"/>
</dbReference>
<dbReference type="GO" id="GO:0055085">
    <property type="term" value="P:transmembrane transport"/>
    <property type="evidence" value="ECO:0007669"/>
    <property type="project" value="InterPro"/>
</dbReference>
<evidence type="ECO:0000256" key="4">
    <source>
        <dbReference type="ARBA" id="ARBA00022692"/>
    </source>
</evidence>
<keyword evidence="2 7" id="KW-0813">Transport</keyword>
<dbReference type="OrthoDB" id="4926350at2"/>
<name>A0A1R4IUB5_9MICO</name>
<dbReference type="InterPro" id="IPR035906">
    <property type="entry name" value="MetI-like_sf"/>
</dbReference>
<dbReference type="InterPro" id="IPR000515">
    <property type="entry name" value="MetI-like"/>
</dbReference>
<evidence type="ECO:0000256" key="7">
    <source>
        <dbReference type="RuleBase" id="RU363032"/>
    </source>
</evidence>
<dbReference type="Gene3D" id="1.10.3720.10">
    <property type="entry name" value="MetI-like"/>
    <property type="match status" value="1"/>
</dbReference>